<keyword evidence="1" id="KW-0812">Transmembrane</keyword>
<sequence length="160" mass="18493">MRRCDTNVNVILLFVCILLFIVILLLVTNPQVITNPQTIDNNVTIRTDRQELPHPYMPPMVRTMNMDYQQVGILTRNDSGETILPLMGRELYRTGGKWNYYTMNDKNNMIRLPLQVNGKSGTSEYGCDQLYSNDSVYVDGYNASFIVKIYETNQMTYSPF</sequence>
<dbReference type="Pfam" id="PF19059">
    <property type="entry name" value="DUF5755"/>
    <property type="match status" value="1"/>
</dbReference>
<name>A0A6C0BT44_9ZZZZ</name>
<dbReference type="InterPro" id="IPR043929">
    <property type="entry name" value="DUF5755"/>
</dbReference>
<evidence type="ECO:0000256" key="1">
    <source>
        <dbReference type="SAM" id="Phobius"/>
    </source>
</evidence>
<protein>
    <submittedName>
        <fullName evidence="2">Uncharacterized protein</fullName>
    </submittedName>
</protein>
<dbReference type="AlphaFoldDB" id="A0A6C0BT44"/>
<keyword evidence="1" id="KW-0472">Membrane</keyword>
<feature type="transmembrane region" description="Helical" evidence="1">
    <location>
        <begin position="7"/>
        <end position="27"/>
    </location>
</feature>
<organism evidence="2">
    <name type="scientific">viral metagenome</name>
    <dbReference type="NCBI Taxonomy" id="1070528"/>
    <lineage>
        <taxon>unclassified sequences</taxon>
        <taxon>metagenomes</taxon>
        <taxon>organismal metagenomes</taxon>
    </lineage>
</organism>
<dbReference type="EMBL" id="MN739232">
    <property type="protein sequence ID" value="QHS94739.1"/>
    <property type="molecule type" value="Genomic_DNA"/>
</dbReference>
<accession>A0A6C0BT44</accession>
<evidence type="ECO:0000313" key="2">
    <source>
        <dbReference type="EMBL" id="QHS94739.1"/>
    </source>
</evidence>
<keyword evidence="1" id="KW-1133">Transmembrane helix</keyword>
<reference evidence="2" key="1">
    <citation type="journal article" date="2020" name="Nature">
        <title>Giant virus diversity and host interactions through global metagenomics.</title>
        <authorList>
            <person name="Schulz F."/>
            <person name="Roux S."/>
            <person name="Paez-Espino D."/>
            <person name="Jungbluth S."/>
            <person name="Walsh D.A."/>
            <person name="Denef V.J."/>
            <person name="McMahon K.D."/>
            <person name="Konstantinidis K.T."/>
            <person name="Eloe-Fadrosh E.A."/>
            <person name="Kyrpides N.C."/>
            <person name="Woyke T."/>
        </authorList>
    </citation>
    <scope>NUCLEOTIDE SEQUENCE</scope>
    <source>
        <strain evidence="2">GVMAG-M-3300018416-45</strain>
    </source>
</reference>
<proteinExistence type="predicted"/>